<dbReference type="PRINTS" id="PR00982">
    <property type="entry name" value="TRNASYNTHLYS"/>
</dbReference>
<evidence type="ECO:0000259" key="9">
    <source>
        <dbReference type="PROSITE" id="PS50862"/>
    </source>
</evidence>
<gene>
    <name evidence="7" type="primary">lysS</name>
    <name evidence="10" type="ORF">A3F15_02465</name>
</gene>
<dbReference type="AlphaFoldDB" id="A0A1G2RC00"/>
<comment type="subunit">
    <text evidence="7">Homodimer.</text>
</comment>
<dbReference type="InterPro" id="IPR044136">
    <property type="entry name" value="Lys-tRNA-ligase_II_N"/>
</dbReference>
<evidence type="ECO:0000256" key="8">
    <source>
        <dbReference type="RuleBase" id="RU000336"/>
    </source>
</evidence>
<evidence type="ECO:0000256" key="2">
    <source>
        <dbReference type="ARBA" id="ARBA00022723"/>
    </source>
</evidence>
<dbReference type="EMBL" id="MHUC01000031">
    <property type="protein sequence ID" value="OHA70380.1"/>
    <property type="molecule type" value="Genomic_DNA"/>
</dbReference>
<feature type="binding site" evidence="7">
    <location>
        <position position="405"/>
    </location>
    <ligand>
        <name>Mg(2+)</name>
        <dbReference type="ChEBI" id="CHEBI:18420"/>
        <label>2</label>
    </ligand>
</feature>
<dbReference type="NCBIfam" id="TIGR00499">
    <property type="entry name" value="lysS_bact"/>
    <property type="match status" value="1"/>
</dbReference>
<proteinExistence type="inferred from homology"/>
<dbReference type="InterPro" id="IPR045864">
    <property type="entry name" value="aa-tRNA-synth_II/BPL/LPL"/>
</dbReference>
<dbReference type="PANTHER" id="PTHR42918:SF15">
    <property type="entry name" value="LYSINE--TRNA LIGASE, CHLOROPLASTIC_MITOCHONDRIAL"/>
    <property type="match status" value="1"/>
</dbReference>
<comment type="caution">
    <text evidence="10">The sequence shown here is derived from an EMBL/GenBank/DDBJ whole genome shotgun (WGS) entry which is preliminary data.</text>
</comment>
<dbReference type="InterPro" id="IPR018149">
    <property type="entry name" value="Lys-tRNA-synth_II_C"/>
</dbReference>
<keyword evidence="7" id="KW-0648">Protein biosynthesis</keyword>
<dbReference type="STRING" id="1802457.A3F15_02465"/>
<dbReference type="GO" id="GO:0000049">
    <property type="term" value="F:tRNA binding"/>
    <property type="evidence" value="ECO:0007669"/>
    <property type="project" value="TreeGrafter"/>
</dbReference>
<dbReference type="Gene3D" id="2.40.50.140">
    <property type="entry name" value="Nucleic acid-binding proteins"/>
    <property type="match status" value="1"/>
</dbReference>
<evidence type="ECO:0000256" key="1">
    <source>
        <dbReference type="ARBA" id="ARBA00022598"/>
    </source>
</evidence>
<dbReference type="NCBIfam" id="NF001756">
    <property type="entry name" value="PRK00484.1"/>
    <property type="match status" value="1"/>
</dbReference>
<comment type="subcellular location">
    <subcellularLocation>
        <location evidence="7">Cytoplasm</location>
    </subcellularLocation>
</comment>
<dbReference type="CDD" id="cd00775">
    <property type="entry name" value="LysRS_core"/>
    <property type="match status" value="1"/>
</dbReference>
<dbReference type="Proteomes" id="UP000177078">
    <property type="component" value="Unassembled WGS sequence"/>
</dbReference>
<dbReference type="InterPro" id="IPR004364">
    <property type="entry name" value="Aa-tRNA-synt_II"/>
</dbReference>
<comment type="similarity">
    <text evidence="7">Belongs to the class-II aminoacyl-tRNA synthetase family.</text>
</comment>
<dbReference type="PROSITE" id="PS50862">
    <property type="entry name" value="AA_TRNA_LIGASE_II"/>
    <property type="match status" value="1"/>
</dbReference>
<dbReference type="SUPFAM" id="SSF55681">
    <property type="entry name" value="Class II aaRS and biotin synthetases"/>
    <property type="match status" value="1"/>
</dbReference>
<dbReference type="GO" id="GO:0004824">
    <property type="term" value="F:lysine-tRNA ligase activity"/>
    <property type="evidence" value="ECO:0007669"/>
    <property type="project" value="UniProtKB-UniRule"/>
</dbReference>
<keyword evidence="7" id="KW-0963">Cytoplasm</keyword>
<sequence length="491" mass="56757">MSVFDEIIKERKQKAEAIKRAGFSVYPLTVKKTHTVAKALQDFSKIQKSGKEVFLVGRVRTIRGHGKITFLHFNDGSGLMQALLKQDILGEKSYRFFLENFDIGDIAEFRGVLLKTKKGEKTIEVRNFRMLTKNFLPLPEKWHGLKDIEDRYRKRYLDLIFNPEVKNKFEIRAKIIQEIRSFLEREEFLEVETPILQPIYGGAKAKPFKTHLNALDMDLYLRIAPELYLKRLLIGGIEKVYEIGRVFRNEGIDRSHNPDFTTLEFYWAYADYKDLMALTEKMLVETVKKILGKTTIEYNGKKINFKAPFERIEFSQLIKRHTKIDIDGIHLEKLKEEAKKMGIVASPGAKKAEIADEIYKEFCLSKIQNPLFVIHHPIGAFALAKQLESNPKKLANFQLVIAGWELINAFSELNDPIEQRKRFEEQEKSFKLGFEEAQRIDEDFLEALGYGMPPAAGFGMGIDRLAVLLTDSHNLREVILFPTMKSQQSKA</sequence>
<dbReference type="InterPro" id="IPR006195">
    <property type="entry name" value="aa-tRNA-synth_II"/>
</dbReference>
<evidence type="ECO:0000256" key="7">
    <source>
        <dbReference type="HAMAP-Rule" id="MF_00252"/>
    </source>
</evidence>
<name>A0A1G2RC00_9BACT</name>
<evidence type="ECO:0000256" key="5">
    <source>
        <dbReference type="ARBA" id="ARBA00023146"/>
    </source>
</evidence>
<dbReference type="InterPro" id="IPR002313">
    <property type="entry name" value="Lys-tRNA-ligase_II"/>
</dbReference>
<evidence type="ECO:0000256" key="3">
    <source>
        <dbReference type="ARBA" id="ARBA00022741"/>
    </source>
</evidence>
<accession>A0A1G2RC00</accession>
<comment type="cofactor">
    <cofactor evidence="7 8">
        <name>Mg(2+)</name>
        <dbReference type="ChEBI" id="CHEBI:18420"/>
    </cofactor>
    <text evidence="7 8">Binds 3 Mg(2+) ions per subunit.</text>
</comment>
<evidence type="ECO:0000256" key="6">
    <source>
        <dbReference type="ARBA" id="ARBA00048573"/>
    </source>
</evidence>
<dbReference type="InterPro" id="IPR012340">
    <property type="entry name" value="NA-bd_OB-fold"/>
</dbReference>
<dbReference type="Pfam" id="PF01336">
    <property type="entry name" value="tRNA_anti-codon"/>
    <property type="match status" value="1"/>
</dbReference>
<dbReference type="PANTHER" id="PTHR42918">
    <property type="entry name" value="LYSYL-TRNA SYNTHETASE"/>
    <property type="match status" value="1"/>
</dbReference>
<keyword evidence="2 7" id="KW-0479">Metal-binding</keyword>
<keyword evidence="4 7" id="KW-0067">ATP-binding</keyword>
<keyword evidence="3 7" id="KW-0547">Nucleotide-binding</keyword>
<comment type="caution">
    <text evidence="7">Lacks conserved residue(s) required for the propagation of feature annotation.</text>
</comment>
<dbReference type="Pfam" id="PF00152">
    <property type="entry name" value="tRNA-synt_2"/>
    <property type="match status" value="1"/>
</dbReference>
<dbReference type="CDD" id="cd04322">
    <property type="entry name" value="LysRS_N"/>
    <property type="match status" value="1"/>
</dbReference>
<organism evidence="10 11">
    <name type="scientific">Candidatus Wildermuthbacteria bacterium RIFCSPHIGHO2_12_FULL_40_12</name>
    <dbReference type="NCBI Taxonomy" id="1802457"/>
    <lineage>
        <taxon>Bacteria</taxon>
        <taxon>Candidatus Wildermuthiibacteriota</taxon>
    </lineage>
</organism>
<reference evidence="10 11" key="1">
    <citation type="journal article" date="2016" name="Nat. Commun.">
        <title>Thousands of microbial genomes shed light on interconnected biogeochemical processes in an aquifer system.</title>
        <authorList>
            <person name="Anantharaman K."/>
            <person name="Brown C.T."/>
            <person name="Hug L.A."/>
            <person name="Sharon I."/>
            <person name="Castelle C.J."/>
            <person name="Probst A.J."/>
            <person name="Thomas B.C."/>
            <person name="Singh A."/>
            <person name="Wilkins M.J."/>
            <person name="Karaoz U."/>
            <person name="Brodie E.L."/>
            <person name="Williams K.H."/>
            <person name="Hubbard S.S."/>
            <person name="Banfield J.F."/>
        </authorList>
    </citation>
    <scope>NUCLEOTIDE SEQUENCE [LARGE SCALE GENOMIC DNA]</scope>
</reference>
<comment type="catalytic activity">
    <reaction evidence="6 7 8">
        <text>tRNA(Lys) + L-lysine + ATP = L-lysyl-tRNA(Lys) + AMP + diphosphate</text>
        <dbReference type="Rhea" id="RHEA:20792"/>
        <dbReference type="Rhea" id="RHEA-COMP:9696"/>
        <dbReference type="Rhea" id="RHEA-COMP:9697"/>
        <dbReference type="ChEBI" id="CHEBI:30616"/>
        <dbReference type="ChEBI" id="CHEBI:32551"/>
        <dbReference type="ChEBI" id="CHEBI:33019"/>
        <dbReference type="ChEBI" id="CHEBI:78442"/>
        <dbReference type="ChEBI" id="CHEBI:78529"/>
        <dbReference type="ChEBI" id="CHEBI:456215"/>
        <dbReference type="EC" id="6.1.1.6"/>
    </reaction>
</comment>
<dbReference type="SUPFAM" id="SSF50249">
    <property type="entry name" value="Nucleic acid-binding proteins"/>
    <property type="match status" value="1"/>
</dbReference>
<dbReference type="GO" id="GO:0005524">
    <property type="term" value="F:ATP binding"/>
    <property type="evidence" value="ECO:0007669"/>
    <property type="project" value="UniProtKB-UniRule"/>
</dbReference>
<keyword evidence="7 8" id="KW-0460">Magnesium</keyword>
<dbReference type="Gene3D" id="3.30.930.10">
    <property type="entry name" value="Bira Bifunctional Protein, Domain 2"/>
    <property type="match status" value="1"/>
</dbReference>
<feature type="binding site" evidence="7">
    <location>
        <position position="405"/>
    </location>
    <ligand>
        <name>Mg(2+)</name>
        <dbReference type="ChEBI" id="CHEBI:18420"/>
        <label>1</label>
    </ligand>
</feature>
<dbReference type="GO" id="GO:0000287">
    <property type="term" value="F:magnesium ion binding"/>
    <property type="evidence" value="ECO:0007669"/>
    <property type="project" value="UniProtKB-UniRule"/>
</dbReference>
<evidence type="ECO:0000256" key="4">
    <source>
        <dbReference type="ARBA" id="ARBA00022840"/>
    </source>
</evidence>
<dbReference type="GO" id="GO:0006430">
    <property type="term" value="P:lysyl-tRNA aminoacylation"/>
    <property type="evidence" value="ECO:0007669"/>
    <property type="project" value="UniProtKB-UniRule"/>
</dbReference>
<dbReference type="HAMAP" id="MF_00252">
    <property type="entry name" value="Lys_tRNA_synth_class2"/>
    <property type="match status" value="1"/>
</dbReference>
<evidence type="ECO:0000313" key="11">
    <source>
        <dbReference type="Proteomes" id="UP000177078"/>
    </source>
</evidence>
<keyword evidence="1 7" id="KW-0436">Ligase</keyword>
<protein>
    <recommendedName>
        <fullName evidence="7">Lysine--tRNA ligase</fullName>
        <ecNumber evidence="7">6.1.1.6</ecNumber>
    </recommendedName>
    <alternativeName>
        <fullName evidence="7">Lysyl-tRNA synthetase</fullName>
        <shortName evidence="7">LysRS</shortName>
    </alternativeName>
</protein>
<feature type="domain" description="Aminoacyl-transfer RNA synthetases class-II family profile" evidence="9">
    <location>
        <begin position="169"/>
        <end position="482"/>
    </location>
</feature>
<dbReference type="GO" id="GO:0005829">
    <property type="term" value="C:cytosol"/>
    <property type="evidence" value="ECO:0007669"/>
    <property type="project" value="TreeGrafter"/>
</dbReference>
<dbReference type="InterPro" id="IPR004365">
    <property type="entry name" value="NA-bd_OB_tRNA"/>
</dbReference>
<dbReference type="EC" id="6.1.1.6" evidence="7"/>
<keyword evidence="5 7" id="KW-0030">Aminoacyl-tRNA synthetase</keyword>
<evidence type="ECO:0000313" key="10">
    <source>
        <dbReference type="EMBL" id="OHA70380.1"/>
    </source>
</evidence>